<feature type="region of interest" description="Disordered" evidence="1">
    <location>
        <begin position="77"/>
        <end position="99"/>
    </location>
</feature>
<dbReference type="EMBL" id="OC322661">
    <property type="protein sequence ID" value="CAD7412108.1"/>
    <property type="molecule type" value="Genomic_DNA"/>
</dbReference>
<gene>
    <name evidence="2" type="ORF">TCEB3V08_LOCUS11244</name>
</gene>
<organism evidence="2">
    <name type="scientific">Timema cristinae</name>
    <name type="common">Walking stick</name>
    <dbReference type="NCBI Taxonomy" id="61476"/>
    <lineage>
        <taxon>Eukaryota</taxon>
        <taxon>Metazoa</taxon>
        <taxon>Ecdysozoa</taxon>
        <taxon>Arthropoda</taxon>
        <taxon>Hexapoda</taxon>
        <taxon>Insecta</taxon>
        <taxon>Pterygota</taxon>
        <taxon>Neoptera</taxon>
        <taxon>Polyneoptera</taxon>
        <taxon>Phasmatodea</taxon>
        <taxon>Timematodea</taxon>
        <taxon>Timematoidea</taxon>
        <taxon>Timematidae</taxon>
        <taxon>Timema</taxon>
    </lineage>
</organism>
<protein>
    <submittedName>
        <fullName evidence="2">Uncharacterized protein</fullName>
    </submittedName>
</protein>
<feature type="region of interest" description="Disordered" evidence="1">
    <location>
        <begin position="143"/>
        <end position="167"/>
    </location>
</feature>
<proteinExistence type="predicted"/>
<sequence length="224" mass="24706">MCWSLGWCSQHHLETSPACIAVTSQVHTPEHYSPSSSLPYKLCHLSESLIPSVPIPEVFTHESPPSEVPILKASLSEDVMPETPKPAARRKKKSPSFRKHSVIKKVHSIVIDPADKRISVLEKVPILDETSSINDYHKTTTISADVHPTPAPRKGTTGLADPPKKSNGTTIEASAMECKALNVLPKTFQYRSSKLKPVAGLFKRGRLPLESSKRLQPAYQFTIN</sequence>
<evidence type="ECO:0000256" key="1">
    <source>
        <dbReference type="SAM" id="MobiDB-lite"/>
    </source>
</evidence>
<accession>A0A7R9DCG4</accession>
<evidence type="ECO:0000313" key="2">
    <source>
        <dbReference type="EMBL" id="CAD7412108.1"/>
    </source>
</evidence>
<feature type="compositionally biased region" description="Basic residues" evidence="1">
    <location>
        <begin position="87"/>
        <end position="99"/>
    </location>
</feature>
<name>A0A7R9DCG4_TIMCR</name>
<reference evidence="2" key="1">
    <citation type="submission" date="2020-11" db="EMBL/GenBank/DDBJ databases">
        <authorList>
            <person name="Tran Van P."/>
        </authorList>
    </citation>
    <scope>NUCLEOTIDE SEQUENCE</scope>
</reference>
<dbReference type="AlphaFoldDB" id="A0A7R9DCG4"/>